<name>A0A1I0VE84_9BACT</name>
<dbReference type="AlphaFoldDB" id="A0A1I0VE84"/>
<dbReference type="Proteomes" id="UP000198790">
    <property type="component" value="Unassembled WGS sequence"/>
</dbReference>
<gene>
    <name evidence="1" type="ORF">SAMN04489723_101150</name>
</gene>
<protein>
    <submittedName>
        <fullName evidence="1">Uncharacterized protein</fullName>
    </submittedName>
</protein>
<proteinExistence type="predicted"/>
<keyword evidence="2" id="KW-1185">Reference proteome</keyword>
<dbReference type="EMBL" id="FOKK01000001">
    <property type="protein sequence ID" value="SFA74631.1"/>
    <property type="molecule type" value="Genomic_DNA"/>
</dbReference>
<evidence type="ECO:0000313" key="2">
    <source>
        <dbReference type="Proteomes" id="UP000198790"/>
    </source>
</evidence>
<dbReference type="Pfam" id="PF20420">
    <property type="entry name" value="DUF6702"/>
    <property type="match status" value="1"/>
</dbReference>
<dbReference type="OrthoDB" id="5735516at2"/>
<dbReference type="STRING" id="237018.SAMN04489723_101150"/>
<dbReference type="RefSeq" id="WP_092894256.1">
    <property type="nucleotide sequence ID" value="NZ_FOKK01000001.1"/>
</dbReference>
<evidence type="ECO:0000313" key="1">
    <source>
        <dbReference type="EMBL" id="SFA74631.1"/>
    </source>
</evidence>
<dbReference type="InterPro" id="IPR046525">
    <property type="entry name" value="DUF6702"/>
</dbReference>
<organism evidence="1 2">
    <name type="scientific">Algoriphagus aquimarinus</name>
    <dbReference type="NCBI Taxonomy" id="237018"/>
    <lineage>
        <taxon>Bacteria</taxon>
        <taxon>Pseudomonadati</taxon>
        <taxon>Bacteroidota</taxon>
        <taxon>Cytophagia</taxon>
        <taxon>Cytophagales</taxon>
        <taxon>Cyclobacteriaceae</taxon>
        <taxon>Algoriphagus</taxon>
    </lineage>
</organism>
<accession>A0A1I0VE84</accession>
<sequence length="164" mass="19051">MQQFYLYMISLGWLVFTHPFHISLTEIKWNDQTEHLEISQKIFWDDLEIGLSGYHGKSIDFLNPANKELLNMQVKTYLLAQNQLWIADKEVKVNFIGYEIEDDAAWFYLESEKVVEPTSIKIRNSLLIKDFSDQNNVVQVYFGSNSPKSIILGKGKESGVLKKN</sequence>
<reference evidence="1 2" key="1">
    <citation type="submission" date="2016-10" db="EMBL/GenBank/DDBJ databases">
        <authorList>
            <person name="de Groot N.N."/>
        </authorList>
    </citation>
    <scope>NUCLEOTIDE SEQUENCE [LARGE SCALE GENOMIC DNA]</scope>
    <source>
        <strain evidence="1 2">DSM 23399</strain>
    </source>
</reference>